<protein>
    <submittedName>
        <fullName evidence="2">Portal protein</fullName>
    </submittedName>
</protein>
<dbReference type="Proteomes" id="UP000596199">
    <property type="component" value="Segment"/>
</dbReference>
<sequence>MTEMNKLQSHLLLQKSPTYTSYYNGKMSFKLAGAAWNTYVEEAFPGLKDQNTSENIFKAVIDLYAESLIPMPEELKPFAQTLVPLLCRGAAPVLVLRDGTASFPEHFEMMSDGNFTVAAIFTRNLKTMEDNVVFADSDGNTSLYKKEIPEDFGPATTEGYTHHEDTSGNTLFRFALDDKGFGATLAALQDRFNHSILDQTVVAEMYARPFWYLLNVEMPPVNPFLPATRDAVDEALKERKDSSAPRIFTSSSEGPFGQLEPPTIGDMIAYHDSIVDKVPQSFGIPAHYFKPGSGVPPTGVALKVLTKRFSTKVSRMRDDILPTLEDLADLLGVEKTKEVIEPSGHKDEQAESQTPEGEVIEVQEEEPEVTMEYEFWGESDDLLQEALDAHGVALTTMGYPLKYIASVVTPGVDLDDYEDDSLGEPVPPFEEGAPTDMTAMGQPGLVPTATQVQNYEQNPGQRKRG</sequence>
<organism evidence="2 3">
    <name type="scientific">Microbacterium phage Thorongil</name>
    <dbReference type="NCBI Taxonomy" id="2790990"/>
    <lineage>
        <taxon>Viruses</taxon>
        <taxon>Duplodnaviria</taxon>
        <taxon>Heunggongvirae</taxon>
        <taxon>Uroviricota</taxon>
        <taxon>Caudoviricetes</taxon>
        <taxon>Ilzatvirus</taxon>
        <taxon>Ilzatvirus teagan</taxon>
    </lineage>
</organism>
<feature type="compositionally biased region" description="Basic and acidic residues" evidence="1">
    <location>
        <begin position="339"/>
        <end position="349"/>
    </location>
</feature>
<evidence type="ECO:0000313" key="3">
    <source>
        <dbReference type="Proteomes" id="UP000596199"/>
    </source>
</evidence>
<accession>A0A7T3N3C0</accession>
<feature type="region of interest" description="Disordered" evidence="1">
    <location>
        <begin position="339"/>
        <end position="358"/>
    </location>
</feature>
<feature type="compositionally biased region" description="Polar residues" evidence="1">
    <location>
        <begin position="448"/>
        <end position="465"/>
    </location>
</feature>
<feature type="region of interest" description="Disordered" evidence="1">
    <location>
        <begin position="415"/>
        <end position="465"/>
    </location>
</feature>
<evidence type="ECO:0000256" key="1">
    <source>
        <dbReference type="SAM" id="MobiDB-lite"/>
    </source>
</evidence>
<dbReference type="EMBL" id="MW055911">
    <property type="protein sequence ID" value="QPX62404.1"/>
    <property type="molecule type" value="Genomic_DNA"/>
</dbReference>
<reference evidence="2 3" key="1">
    <citation type="submission" date="2020-10" db="EMBL/GenBank/DDBJ databases">
        <authorList>
            <person name="Wozniak C.M."/>
            <person name="Sierra F.R."/>
            <person name="Foster J.T."/>
            <person name="Brown J.S."/>
            <person name="Sheehy R."/>
            <person name="Warner M.H."/>
            <person name="Garlena R.A."/>
            <person name="Russell D.A."/>
            <person name="Pope W.H."/>
            <person name="Jacobs-Sera D."/>
            <person name="Hatfull G.F."/>
        </authorList>
    </citation>
    <scope>NUCLEOTIDE SEQUENCE [LARGE SCALE GENOMIC DNA]</scope>
</reference>
<proteinExistence type="predicted"/>
<gene>
    <name evidence="2" type="primary">3</name>
    <name evidence="2" type="ORF">SEA_THORONGIL_3</name>
</gene>
<evidence type="ECO:0000313" key="2">
    <source>
        <dbReference type="EMBL" id="QPX62404.1"/>
    </source>
</evidence>
<name>A0A7T3N3C0_9CAUD</name>